<keyword evidence="2 10" id="KW-0813">Transport</keyword>
<evidence type="ECO:0000256" key="7">
    <source>
        <dbReference type="ARBA" id="ARBA00023017"/>
    </source>
</evidence>
<keyword evidence="9 10" id="KW-0206">Cytoskeleton</keyword>
<keyword evidence="8 10" id="KW-0505">Motor protein</keyword>
<evidence type="ECO:0000256" key="9">
    <source>
        <dbReference type="ARBA" id="ARBA00023212"/>
    </source>
</evidence>
<name>G0V2B9_TRYCI</name>
<evidence type="ECO:0000256" key="2">
    <source>
        <dbReference type="ARBA" id="ARBA00022448"/>
    </source>
</evidence>
<comment type="function">
    <text evidence="10">Acts as one of several non-catalytic accessory components of the cytoplasmic dynein 1 complex that are thought to be involved in linking dynein to cargos and to adapter proteins that regulate dynein function. Cytoplasmic dynein 1 acts as a motor for the intracellular retrograde motility of vesicles and organelles along microtubules. May play a role in binding dynein to membranous organelles or chromosomes.</text>
</comment>
<comment type="similarity">
    <text evidence="10">Belongs to the dynein light intermediate chain family.</text>
</comment>
<gene>
    <name evidence="12" type="ORF">TCIL3000_11_12890</name>
</gene>
<accession>G0V2B9</accession>
<dbReference type="GO" id="GO:0045504">
    <property type="term" value="F:dynein heavy chain binding"/>
    <property type="evidence" value="ECO:0007669"/>
    <property type="project" value="TreeGrafter"/>
</dbReference>
<keyword evidence="3 10" id="KW-0963">Cytoplasm</keyword>
<evidence type="ECO:0000256" key="4">
    <source>
        <dbReference type="ARBA" id="ARBA00022701"/>
    </source>
</evidence>
<dbReference type="InterPro" id="IPR022780">
    <property type="entry name" value="Dynein_light_int_chain"/>
</dbReference>
<keyword evidence="7 10" id="KW-0243">Dynein</keyword>
<keyword evidence="6 10" id="KW-0067">ATP-binding</keyword>
<dbReference type="GO" id="GO:0005874">
    <property type="term" value="C:microtubule"/>
    <property type="evidence" value="ECO:0007669"/>
    <property type="project" value="UniProtKB-KW"/>
</dbReference>
<keyword evidence="4 10" id="KW-0493">Microtubule</keyword>
<dbReference type="PANTHER" id="PTHR12688">
    <property type="entry name" value="DYNEIN LIGHT INTERMEDIATE CHAIN"/>
    <property type="match status" value="1"/>
</dbReference>
<evidence type="ECO:0000313" key="12">
    <source>
        <dbReference type="EMBL" id="CCC95791.1"/>
    </source>
</evidence>
<dbReference type="AlphaFoldDB" id="G0V2B9"/>
<dbReference type="PANTHER" id="PTHR12688:SF0">
    <property type="entry name" value="DYNEIN LIGHT INTERMEDIATE CHAIN"/>
    <property type="match status" value="1"/>
</dbReference>
<organism evidence="12">
    <name type="scientific">Trypanosoma congolense (strain IL3000)</name>
    <dbReference type="NCBI Taxonomy" id="1068625"/>
    <lineage>
        <taxon>Eukaryota</taxon>
        <taxon>Discoba</taxon>
        <taxon>Euglenozoa</taxon>
        <taxon>Kinetoplastea</taxon>
        <taxon>Metakinetoplastina</taxon>
        <taxon>Trypanosomatida</taxon>
        <taxon>Trypanosomatidae</taxon>
        <taxon>Trypanosoma</taxon>
        <taxon>Nannomonas</taxon>
    </lineage>
</organism>
<dbReference type="GO" id="GO:0005524">
    <property type="term" value="F:ATP binding"/>
    <property type="evidence" value="ECO:0007669"/>
    <property type="project" value="UniProtKB-KW"/>
</dbReference>
<evidence type="ECO:0000256" key="5">
    <source>
        <dbReference type="ARBA" id="ARBA00022741"/>
    </source>
</evidence>
<evidence type="ECO:0000256" key="10">
    <source>
        <dbReference type="RuleBase" id="RU366047"/>
    </source>
</evidence>
<dbReference type="GO" id="GO:0005813">
    <property type="term" value="C:centrosome"/>
    <property type="evidence" value="ECO:0007669"/>
    <property type="project" value="TreeGrafter"/>
</dbReference>
<evidence type="ECO:0000256" key="11">
    <source>
        <dbReference type="SAM" id="MobiDB-lite"/>
    </source>
</evidence>
<protein>
    <recommendedName>
        <fullName evidence="10">Dynein light intermediate chain</fullName>
    </recommendedName>
</protein>
<dbReference type="EMBL" id="HE575324">
    <property type="protein sequence ID" value="CCC95791.1"/>
    <property type="molecule type" value="Genomic_DNA"/>
</dbReference>
<comment type="subunit">
    <text evidence="10">Homodimer. The cytoplasmic dynein 1 complex consists of two catalytic heavy chains (HCs) and a number of non-catalytic subunits presented by intermediate chains (ICs).</text>
</comment>
<evidence type="ECO:0000256" key="8">
    <source>
        <dbReference type="ARBA" id="ARBA00023175"/>
    </source>
</evidence>
<keyword evidence="5 10" id="KW-0547">Nucleotide-binding</keyword>
<feature type="region of interest" description="Disordered" evidence="11">
    <location>
        <begin position="74"/>
        <end position="103"/>
    </location>
</feature>
<sequence length="612" mass="66471">MAENTVEQNKSLWELLGLSSVGADDRQMLTRRVVVVGDALSGKRTLVSLLFEAAVQQFPSSSVLLRSPITNEARNGADEKVSSRLQPPTDVDKRTDEFNSKSTKAAESNMAAPFFKGRSFSELPTPLGSRDGVNAMYPTEFTHGVGIAHSFLLQRLPANRTVRGSTEECSNSGVAALYASGCPVRNVLTEFFCCDAPGTLPAALPTVESLKTSVVLVVVDGSTPWSLHEQMQRWYGHLDEHVARTLRAELPKQDEVQRERMAKQQNHFWTEQEQGLLHLRHVWSQRELGCVNGLAMPVMDGSDACPLRSFLVCSKTDQLETLSRELDKCYFSKDTAGSCEDVQGVDMSRVLPPCTSPIIKTPCAAEGVRSALHATRLSLLQLIGQLLRMEAIKRQCGFVCTSSSVNTTTTATTAASPCHTRLQSQPISSVPVGMEANTSGLLDPSISCGATRVPLTGGYSTFVHPLYRSLWSFIFQLLYDPQTSARRVSDANSVDSQLVHASRGADPDGSERVEDAPAFTDDIDCHVSSRVHPYAFLPHGVDHISFISPSLAACDTIRLDSLFVAVEEGGDYAGRVLGCELESGTLLLRDDYLQQIENILGTSASSGAKVTA</sequence>
<dbReference type="GO" id="GO:0007018">
    <property type="term" value="P:microtubule-based movement"/>
    <property type="evidence" value="ECO:0007669"/>
    <property type="project" value="InterPro"/>
</dbReference>
<proteinExistence type="inferred from homology"/>
<comment type="subcellular location">
    <subcellularLocation>
        <location evidence="1 10">Cytoplasm</location>
        <location evidence="1 10">Cytoskeleton</location>
    </subcellularLocation>
</comment>
<reference evidence="12" key="1">
    <citation type="journal article" date="2012" name="Proc. Natl. Acad. Sci. U.S.A.">
        <title>Antigenic diversity is generated by distinct evolutionary mechanisms in African trypanosome species.</title>
        <authorList>
            <person name="Jackson A.P."/>
            <person name="Berry A."/>
            <person name="Aslett M."/>
            <person name="Allison H.C."/>
            <person name="Burton P."/>
            <person name="Vavrova-Anderson J."/>
            <person name="Brown R."/>
            <person name="Browne H."/>
            <person name="Corton N."/>
            <person name="Hauser H."/>
            <person name="Gamble J."/>
            <person name="Gilderthorp R."/>
            <person name="Marcello L."/>
            <person name="McQuillan J."/>
            <person name="Otto T.D."/>
            <person name="Quail M.A."/>
            <person name="Sanders M.J."/>
            <person name="van Tonder A."/>
            <person name="Ginger M.L."/>
            <person name="Field M.C."/>
            <person name="Barry J.D."/>
            <person name="Hertz-Fowler C."/>
            <person name="Berriman M."/>
        </authorList>
    </citation>
    <scope>NUCLEOTIDE SEQUENCE</scope>
    <source>
        <strain evidence="12">IL3000</strain>
    </source>
</reference>
<feature type="compositionally biased region" description="Basic and acidic residues" evidence="11">
    <location>
        <begin position="90"/>
        <end position="99"/>
    </location>
</feature>
<dbReference type="GO" id="GO:0005868">
    <property type="term" value="C:cytoplasmic dynein complex"/>
    <property type="evidence" value="ECO:0007669"/>
    <property type="project" value="UniProtKB-UniRule"/>
</dbReference>
<dbReference type="Pfam" id="PF05783">
    <property type="entry name" value="DLIC"/>
    <property type="match status" value="1"/>
</dbReference>
<dbReference type="InterPro" id="IPR008467">
    <property type="entry name" value="Dynein1_light_intermed_chain"/>
</dbReference>
<dbReference type="GO" id="GO:0000226">
    <property type="term" value="P:microtubule cytoskeleton organization"/>
    <property type="evidence" value="ECO:0007669"/>
    <property type="project" value="TreeGrafter"/>
</dbReference>
<dbReference type="VEuPathDB" id="TriTrypDB:TcIL3000.11.12890"/>
<evidence type="ECO:0000256" key="6">
    <source>
        <dbReference type="ARBA" id="ARBA00022840"/>
    </source>
</evidence>
<evidence type="ECO:0000256" key="3">
    <source>
        <dbReference type="ARBA" id="ARBA00022490"/>
    </source>
</evidence>
<evidence type="ECO:0000256" key="1">
    <source>
        <dbReference type="ARBA" id="ARBA00004245"/>
    </source>
</evidence>